<accession>A0A1F4VGE9</accession>
<gene>
    <name evidence="1" type="ORF">A2797_00535</name>
</gene>
<dbReference type="EMBL" id="MEVC01000002">
    <property type="protein sequence ID" value="OGC56175.1"/>
    <property type="molecule type" value="Genomic_DNA"/>
</dbReference>
<dbReference type="AlphaFoldDB" id="A0A1F4VGE9"/>
<protein>
    <submittedName>
        <fullName evidence="1">Uncharacterized protein</fullName>
    </submittedName>
</protein>
<dbReference type="STRING" id="1802619.A2797_00535"/>
<comment type="caution">
    <text evidence="1">The sequence shown here is derived from an EMBL/GenBank/DDBJ whole genome shotgun (WGS) entry which is preliminary data.</text>
</comment>
<sequence length="445" mass="50660">MDELAKLLGTNKETLEKLSDEMGEFTRRKDIPAQLLEKISAERLRAVGELGLSGSSPRKEVLTALGLRTEMVEKELLTIFDQPNSQDHAAIEKLFAKANALVEPPAGLFLKEKKVKEFLQANPPVHILERLGYGSVDELLAKEDLLEVYSALRFLEERKWLNEVFFAPFSKLKTTDFEKRKIVLRILDPDKWGPAARDFVRKKFHNTTHLKELGVVIVIPVEYTEGVITRMFSMMLHYLNEVSFYADLFKLFAKPRRLDDVGVPTRASGENDFAAHLVSALRGDVREFVPSLENIFSWVIMQRYLAKENSNDQRLLLPRISPEALHWKRAVANLAELGKDLPGLSFWANRAHLGGFFDNQLTSFNFEDNVFSLAGGPDTPQYTYHMREALWNRLFTDYFDDGVGKARSAEGGPSFDDGEKVLETLMLEEFTQGFIGFKIRASLHT</sequence>
<evidence type="ECO:0000313" key="1">
    <source>
        <dbReference type="EMBL" id="OGC56175.1"/>
    </source>
</evidence>
<evidence type="ECO:0000313" key="2">
    <source>
        <dbReference type="Proteomes" id="UP000179005"/>
    </source>
</evidence>
<proteinExistence type="predicted"/>
<dbReference type="Proteomes" id="UP000179005">
    <property type="component" value="Unassembled WGS sequence"/>
</dbReference>
<name>A0A1F4VGE9_UNCKA</name>
<reference evidence="1 2" key="1">
    <citation type="journal article" date="2016" name="Nat. Commun.">
        <title>Thousands of microbial genomes shed light on interconnected biogeochemical processes in an aquifer system.</title>
        <authorList>
            <person name="Anantharaman K."/>
            <person name="Brown C.T."/>
            <person name="Hug L.A."/>
            <person name="Sharon I."/>
            <person name="Castelle C.J."/>
            <person name="Probst A.J."/>
            <person name="Thomas B.C."/>
            <person name="Singh A."/>
            <person name="Wilkins M.J."/>
            <person name="Karaoz U."/>
            <person name="Brodie E.L."/>
            <person name="Williams K.H."/>
            <person name="Hubbard S.S."/>
            <person name="Banfield J.F."/>
        </authorList>
    </citation>
    <scope>NUCLEOTIDE SEQUENCE [LARGE SCALE GENOMIC DNA]</scope>
</reference>
<organism evidence="1 2">
    <name type="scientific">candidate division WWE3 bacterium RIFCSPHIGHO2_01_FULL_48_15</name>
    <dbReference type="NCBI Taxonomy" id="1802619"/>
    <lineage>
        <taxon>Bacteria</taxon>
        <taxon>Katanobacteria</taxon>
    </lineage>
</organism>